<comment type="similarity">
    <text evidence="1">Belongs to the HAD-like hydrolase superfamily. S-2-haloalkanoic acid dehalogenase family.</text>
</comment>
<dbReference type="Gene3D" id="3.40.50.1000">
    <property type="entry name" value="HAD superfamily/HAD-like"/>
    <property type="match status" value="1"/>
</dbReference>
<keyword evidence="2" id="KW-0378">Hydrolase</keyword>
<evidence type="ECO:0000256" key="1">
    <source>
        <dbReference type="ARBA" id="ARBA00008106"/>
    </source>
</evidence>
<dbReference type="PRINTS" id="PR00413">
    <property type="entry name" value="HADHALOGNASE"/>
</dbReference>
<gene>
    <name evidence="3" type="ORF">BDK92_6571</name>
</gene>
<dbReference type="SUPFAM" id="SSF56784">
    <property type="entry name" value="HAD-like"/>
    <property type="match status" value="1"/>
</dbReference>
<dbReference type="NCBIfam" id="TIGR01428">
    <property type="entry name" value="HAD_type_II"/>
    <property type="match status" value="1"/>
</dbReference>
<dbReference type="InterPro" id="IPR023198">
    <property type="entry name" value="PGP-like_dom2"/>
</dbReference>
<dbReference type="Pfam" id="PF00702">
    <property type="entry name" value="Hydrolase"/>
    <property type="match status" value="1"/>
</dbReference>
<dbReference type="GO" id="GO:0019120">
    <property type="term" value="F:hydrolase activity, acting on acid halide bonds, in C-halide compounds"/>
    <property type="evidence" value="ECO:0007669"/>
    <property type="project" value="InterPro"/>
</dbReference>
<dbReference type="InterPro" id="IPR006328">
    <property type="entry name" value="2-HAD"/>
</dbReference>
<dbReference type="InterPro" id="IPR006439">
    <property type="entry name" value="HAD-SF_hydro_IA"/>
</dbReference>
<dbReference type="PANTHER" id="PTHR43316">
    <property type="entry name" value="HYDROLASE, HALOACID DELAHOGENASE-RELATED"/>
    <property type="match status" value="1"/>
</dbReference>
<dbReference type="SFLD" id="SFLDS00003">
    <property type="entry name" value="Haloacid_Dehalogenase"/>
    <property type="match status" value="1"/>
</dbReference>
<comment type="caution">
    <text evidence="3">The sequence shown here is derived from an EMBL/GenBank/DDBJ whole genome shotgun (WGS) entry which is preliminary data.</text>
</comment>
<dbReference type="OrthoDB" id="3680851at2"/>
<dbReference type="InterPro" id="IPR051540">
    <property type="entry name" value="S-2-haloacid_dehalogenase"/>
</dbReference>
<dbReference type="RefSeq" id="WP_121160182.1">
    <property type="nucleotide sequence ID" value="NZ_RBKT01000001.1"/>
</dbReference>
<evidence type="ECO:0000313" key="4">
    <source>
        <dbReference type="Proteomes" id="UP000277671"/>
    </source>
</evidence>
<dbReference type="Gene3D" id="1.10.150.240">
    <property type="entry name" value="Putative phosphatase, domain 2"/>
    <property type="match status" value="1"/>
</dbReference>
<name>A0A495JT15_9ACTN</name>
<proteinExistence type="inferred from homology"/>
<evidence type="ECO:0000313" key="3">
    <source>
        <dbReference type="EMBL" id="RKR92137.1"/>
    </source>
</evidence>
<accession>A0A495JT15</accession>
<keyword evidence="4" id="KW-1185">Reference proteome</keyword>
<dbReference type="Proteomes" id="UP000277671">
    <property type="component" value="Unassembled WGS sequence"/>
</dbReference>
<organism evidence="3 4">
    <name type="scientific">Micromonospora pisi</name>
    <dbReference type="NCBI Taxonomy" id="589240"/>
    <lineage>
        <taxon>Bacteria</taxon>
        <taxon>Bacillati</taxon>
        <taxon>Actinomycetota</taxon>
        <taxon>Actinomycetes</taxon>
        <taxon>Micromonosporales</taxon>
        <taxon>Micromonosporaceae</taxon>
        <taxon>Micromonospora</taxon>
    </lineage>
</organism>
<dbReference type="SFLD" id="SFLDG01129">
    <property type="entry name" value="C1.5:_HAD__Beta-PGM__Phosphata"/>
    <property type="match status" value="1"/>
</dbReference>
<dbReference type="AlphaFoldDB" id="A0A495JT15"/>
<dbReference type="InterPro" id="IPR023214">
    <property type="entry name" value="HAD_sf"/>
</dbReference>
<reference evidence="3 4" key="1">
    <citation type="submission" date="2018-10" db="EMBL/GenBank/DDBJ databases">
        <title>Sequencing the genomes of 1000 actinobacteria strains.</title>
        <authorList>
            <person name="Klenk H.-P."/>
        </authorList>
    </citation>
    <scope>NUCLEOTIDE SEQUENCE [LARGE SCALE GENOMIC DNA]</scope>
    <source>
        <strain evidence="3 4">DSM 45175</strain>
    </source>
</reference>
<protein>
    <submittedName>
        <fullName evidence="3">2-haloacid dehalogenase</fullName>
    </submittedName>
</protein>
<evidence type="ECO:0000256" key="2">
    <source>
        <dbReference type="ARBA" id="ARBA00022801"/>
    </source>
</evidence>
<dbReference type="EMBL" id="RBKT01000001">
    <property type="protein sequence ID" value="RKR92137.1"/>
    <property type="molecule type" value="Genomic_DNA"/>
</dbReference>
<dbReference type="PANTHER" id="PTHR43316:SF3">
    <property type="entry name" value="HALOACID DEHALOGENASE, TYPE II (AFU_ORTHOLOGUE AFUA_2G07750)-RELATED"/>
    <property type="match status" value="1"/>
</dbReference>
<sequence>MAGERRRVGTLLFDVLGTLVDETGSVADEVGSALTEAGSDPSQSTRLSREWARRISEQQRLVNAGEIAWTSQDQVRRATINEIAAEHGIPLDRPALERLATAGHRLRPWPDSAAALASLAERFLTVALSNADLPTLADLSRQGGLRWHCVLSGELVRAYKPHPAVYRLALRMLRLDPGRTMMVATHPWDLRAAAEHGLMTAYVARPGGTAPDPTDQFDIVASDLADLAGQLPTEVDAVRR</sequence>
<dbReference type="NCBIfam" id="TIGR01493">
    <property type="entry name" value="HAD-SF-IA-v2"/>
    <property type="match status" value="1"/>
</dbReference>
<dbReference type="InterPro" id="IPR036412">
    <property type="entry name" value="HAD-like_sf"/>
</dbReference>